<name>A0AA38SFS5_9ASTR</name>
<evidence type="ECO:0000313" key="2">
    <source>
        <dbReference type="EMBL" id="KAJ9542039.1"/>
    </source>
</evidence>
<reference evidence="2" key="1">
    <citation type="submission" date="2023-03" db="EMBL/GenBank/DDBJ databases">
        <title>Chromosome-scale reference genome and RAD-based genetic map of yellow starthistle (Centaurea solstitialis) reveal putative structural variation and QTLs associated with invader traits.</title>
        <authorList>
            <person name="Reatini B."/>
            <person name="Cang F.A."/>
            <person name="Jiang Q."/>
            <person name="Mckibben M.T.W."/>
            <person name="Barker M.S."/>
            <person name="Rieseberg L.H."/>
            <person name="Dlugosch K.M."/>
        </authorList>
    </citation>
    <scope>NUCLEOTIDE SEQUENCE</scope>
    <source>
        <strain evidence="2">CAN-66</strain>
        <tissue evidence="2">Leaf</tissue>
    </source>
</reference>
<accession>A0AA38SFS5</accession>
<proteinExistence type="predicted"/>
<organism evidence="2 3">
    <name type="scientific">Centaurea solstitialis</name>
    <name type="common">yellow star-thistle</name>
    <dbReference type="NCBI Taxonomy" id="347529"/>
    <lineage>
        <taxon>Eukaryota</taxon>
        <taxon>Viridiplantae</taxon>
        <taxon>Streptophyta</taxon>
        <taxon>Embryophyta</taxon>
        <taxon>Tracheophyta</taxon>
        <taxon>Spermatophyta</taxon>
        <taxon>Magnoliopsida</taxon>
        <taxon>eudicotyledons</taxon>
        <taxon>Gunneridae</taxon>
        <taxon>Pentapetalae</taxon>
        <taxon>asterids</taxon>
        <taxon>campanulids</taxon>
        <taxon>Asterales</taxon>
        <taxon>Asteraceae</taxon>
        <taxon>Carduoideae</taxon>
        <taxon>Cardueae</taxon>
        <taxon>Centaureinae</taxon>
        <taxon>Centaurea</taxon>
    </lineage>
</organism>
<sequence length="154" mass="17967">MEIPQGAGMYLGGEIGNEREVPTPRNLEPFHHQGRKTVTEVGFDAQYVRRGPRRDSENCSGLVRGREKGKDKHSLFCPDCVANERMKMYRYTEILKLEIREFVVMAQCKDFHHMHGVARIWELEHERQSKRKKVETAQMHAEPVKKFKLMGLKS</sequence>
<gene>
    <name evidence="2" type="ORF">OSB04_028545</name>
</gene>
<evidence type="ECO:0000313" key="3">
    <source>
        <dbReference type="Proteomes" id="UP001172457"/>
    </source>
</evidence>
<dbReference type="EMBL" id="JARYMX010000007">
    <property type="protein sequence ID" value="KAJ9542039.1"/>
    <property type="molecule type" value="Genomic_DNA"/>
</dbReference>
<feature type="region of interest" description="Disordered" evidence="1">
    <location>
        <begin position="1"/>
        <end position="22"/>
    </location>
</feature>
<keyword evidence="3" id="KW-1185">Reference proteome</keyword>
<dbReference type="Proteomes" id="UP001172457">
    <property type="component" value="Chromosome 7"/>
</dbReference>
<protein>
    <submittedName>
        <fullName evidence="2">Uncharacterized protein</fullName>
    </submittedName>
</protein>
<evidence type="ECO:0000256" key="1">
    <source>
        <dbReference type="SAM" id="MobiDB-lite"/>
    </source>
</evidence>
<dbReference type="AlphaFoldDB" id="A0AA38SFS5"/>
<comment type="caution">
    <text evidence="2">The sequence shown here is derived from an EMBL/GenBank/DDBJ whole genome shotgun (WGS) entry which is preliminary data.</text>
</comment>